<evidence type="ECO:0000313" key="3">
    <source>
        <dbReference type="EMBL" id="MBT0662727.1"/>
    </source>
</evidence>
<dbReference type="AlphaFoldDB" id="A0AAW4KZN6"/>
<dbReference type="GO" id="GO:0016757">
    <property type="term" value="F:glycosyltransferase activity"/>
    <property type="evidence" value="ECO:0007669"/>
    <property type="project" value="InterPro"/>
</dbReference>
<feature type="domain" description="Glycosyl transferase family 1" evidence="1">
    <location>
        <begin position="190"/>
        <end position="344"/>
    </location>
</feature>
<dbReference type="PANTHER" id="PTHR12526">
    <property type="entry name" value="GLYCOSYLTRANSFERASE"/>
    <property type="match status" value="1"/>
</dbReference>
<dbReference type="InterPro" id="IPR001296">
    <property type="entry name" value="Glyco_trans_1"/>
</dbReference>
<dbReference type="Pfam" id="PF00534">
    <property type="entry name" value="Glycos_transf_1"/>
    <property type="match status" value="1"/>
</dbReference>
<name>A0AAW4KZN6_9BACT</name>
<reference evidence="3 4" key="1">
    <citation type="submission" date="2021-05" db="EMBL/GenBank/DDBJ databases">
        <title>The draft genome of Geobacter pelophilus DSM 12255.</title>
        <authorList>
            <person name="Xu Z."/>
            <person name="Masuda Y."/>
            <person name="Itoh H."/>
            <person name="Senoo K."/>
        </authorList>
    </citation>
    <scope>NUCLEOTIDE SEQUENCE [LARGE SCALE GENOMIC DNA]</scope>
    <source>
        <strain evidence="3 4">DSM 12255</strain>
    </source>
</reference>
<accession>A0AAW4KZN6</accession>
<evidence type="ECO:0000259" key="1">
    <source>
        <dbReference type="Pfam" id="PF00534"/>
    </source>
</evidence>
<dbReference type="CDD" id="cd03811">
    <property type="entry name" value="GT4_GT28_WabH-like"/>
    <property type="match status" value="1"/>
</dbReference>
<dbReference type="EMBL" id="JAHCVJ010000001">
    <property type="protein sequence ID" value="MBT0662727.1"/>
    <property type="molecule type" value="Genomic_DNA"/>
</dbReference>
<organism evidence="3 4">
    <name type="scientific">Geoanaerobacter pelophilus</name>
    <dbReference type="NCBI Taxonomy" id="60036"/>
    <lineage>
        <taxon>Bacteria</taxon>
        <taxon>Pseudomonadati</taxon>
        <taxon>Thermodesulfobacteriota</taxon>
        <taxon>Desulfuromonadia</taxon>
        <taxon>Geobacterales</taxon>
        <taxon>Geobacteraceae</taxon>
        <taxon>Geoanaerobacter</taxon>
    </lineage>
</organism>
<dbReference type="SUPFAM" id="SSF53756">
    <property type="entry name" value="UDP-Glycosyltransferase/glycogen phosphorylase"/>
    <property type="match status" value="1"/>
</dbReference>
<dbReference type="PANTHER" id="PTHR12526:SF637">
    <property type="entry name" value="GLYCOSYLTRANSFERASE EPSF-RELATED"/>
    <property type="match status" value="1"/>
</dbReference>
<protein>
    <submittedName>
        <fullName evidence="3">Glycosyltransferase</fullName>
    </submittedName>
</protein>
<feature type="domain" description="Glycosyltransferase subfamily 4-like N-terminal" evidence="2">
    <location>
        <begin position="14"/>
        <end position="171"/>
    </location>
</feature>
<keyword evidence="4" id="KW-1185">Reference proteome</keyword>
<evidence type="ECO:0000313" key="4">
    <source>
        <dbReference type="Proteomes" id="UP000811899"/>
    </source>
</evidence>
<dbReference type="Proteomes" id="UP000811899">
    <property type="component" value="Unassembled WGS sequence"/>
</dbReference>
<gene>
    <name evidence="3" type="ORF">KI809_00285</name>
</gene>
<comment type="caution">
    <text evidence="3">The sequence shown here is derived from an EMBL/GenBank/DDBJ whole genome shotgun (WGS) entry which is preliminary data.</text>
</comment>
<sequence>MKILHVIDSGGLYGAEMMLLALMSEQVRMGLEPVLASIAEHSIQEKSLETEAIRLGLRVIKFRMMPGPNPFGVAEILRFAQDERVDLIHSHGYKGNIFFGLLPRFARRFPLVSTVHGWTWTGGVNRMMLYEWLDSKALSGVDRIVLVNTQMLKHPRIKRIPINKVSVVDNGIVGELTVEDDSDFDAEVVSFCEKGFTIGAIGRLSQEKGFDILLRAFAGLTDEFPEIRVVILGEGGWRAQLEALTEKLGISDRVLMPGFKNNARRYIPFFNLFAISSHTEGLPISLLEAMQASIPIVASCVGGIPDVLQDGRCGLLVNPGSEEELGHAIAHVIQNPREAGVRVTAARQRAIIAYSSRRMAEEYLEIYKGVLQ</sequence>
<proteinExistence type="predicted"/>
<dbReference type="InterPro" id="IPR028098">
    <property type="entry name" value="Glyco_trans_4-like_N"/>
</dbReference>
<evidence type="ECO:0000259" key="2">
    <source>
        <dbReference type="Pfam" id="PF13579"/>
    </source>
</evidence>
<dbReference type="Gene3D" id="3.40.50.2000">
    <property type="entry name" value="Glycogen Phosphorylase B"/>
    <property type="match status" value="2"/>
</dbReference>
<dbReference type="Pfam" id="PF13579">
    <property type="entry name" value="Glyco_trans_4_4"/>
    <property type="match status" value="1"/>
</dbReference>